<evidence type="ECO:0000256" key="1">
    <source>
        <dbReference type="SAM" id="Phobius"/>
    </source>
</evidence>
<dbReference type="AlphaFoldDB" id="A0AAE0VYV6"/>
<reference evidence="3" key="1">
    <citation type="journal article" date="2021" name="Genome Biol. Evol.">
        <title>A High-Quality Reference Genome for a Parasitic Bivalve with Doubly Uniparental Inheritance (Bivalvia: Unionida).</title>
        <authorList>
            <person name="Smith C.H."/>
        </authorList>
    </citation>
    <scope>NUCLEOTIDE SEQUENCE</scope>
    <source>
        <strain evidence="3">CHS0354</strain>
    </source>
</reference>
<feature type="domain" description="WSC" evidence="2">
    <location>
        <begin position="211"/>
        <end position="264"/>
    </location>
</feature>
<sequence>MKNLRHFPVYLFILVTSSIFLASEGTYLSNWTTLLWVKAEARVSPLDVWTSSSYPTAASNLDFSLNSLYTAQLQMFRSGKIDNWSVSVPSRLRLLFLSETGSPLIMHEFNSSYANSIDWFSAANLLQTSLPLHDQFDIRYNSPQEVTFGVHSQPEGVFGLYAGALQYNSSQYFLFSANGLLLYLPGRELICKQMGTNGSISPLPLMRNFTHNRGNLCASFCRQNNFSYSFLYNMTCGCDNTVPNTAQLPCNIPCPGNFAEQCGGFLSGFVSAKILENIVNVAAVNSNTFDAEKTWMFQGTGEFDLGSPFYFWYGSITLPVNVTVGSILRLELSHKLVTCNDYAEEFYITTINITVTGSTTNISLGETIGMVCAKLKLEDATGIVGYSVTLTALYKTGQTLLTAPTLAVQAAWEMCDCDCWVYNLLYGDSPYKNMTYAEKEQALQDTITKIQKELTVNTSELSATIRKKTSAEDSRVSAIVVGYTLGVALLSFSLGSIIIFDLPRLLEGFKALLHNLTGR</sequence>
<reference evidence="3" key="2">
    <citation type="journal article" date="2021" name="Genome Biol. Evol.">
        <title>Developing a high-quality reference genome for a parasitic bivalve with doubly uniparental inheritance (Bivalvia: Unionida).</title>
        <authorList>
            <person name="Smith C.H."/>
        </authorList>
    </citation>
    <scope>NUCLEOTIDE SEQUENCE</scope>
    <source>
        <strain evidence="3">CHS0354</strain>
        <tissue evidence="3">Mantle</tissue>
    </source>
</reference>
<gene>
    <name evidence="3" type="ORF">CHS0354_040807</name>
</gene>
<proteinExistence type="predicted"/>
<comment type="caution">
    <text evidence="3">The sequence shown here is derived from an EMBL/GenBank/DDBJ whole genome shotgun (WGS) entry which is preliminary data.</text>
</comment>
<feature type="transmembrane region" description="Helical" evidence="1">
    <location>
        <begin position="476"/>
        <end position="500"/>
    </location>
</feature>
<keyword evidence="4" id="KW-1185">Reference proteome</keyword>
<evidence type="ECO:0000259" key="2">
    <source>
        <dbReference type="Pfam" id="PF01822"/>
    </source>
</evidence>
<reference evidence="3" key="3">
    <citation type="submission" date="2023-05" db="EMBL/GenBank/DDBJ databases">
        <authorList>
            <person name="Smith C.H."/>
        </authorList>
    </citation>
    <scope>NUCLEOTIDE SEQUENCE</scope>
    <source>
        <strain evidence="3">CHS0354</strain>
        <tissue evidence="3">Mantle</tissue>
    </source>
</reference>
<accession>A0AAE0VYV6</accession>
<keyword evidence="1" id="KW-0812">Transmembrane</keyword>
<dbReference type="InterPro" id="IPR002889">
    <property type="entry name" value="WSC_carb-bd"/>
</dbReference>
<evidence type="ECO:0000313" key="4">
    <source>
        <dbReference type="Proteomes" id="UP001195483"/>
    </source>
</evidence>
<evidence type="ECO:0000313" key="3">
    <source>
        <dbReference type="EMBL" id="KAK3594045.1"/>
    </source>
</evidence>
<protein>
    <recommendedName>
        <fullName evidence="2">WSC domain-containing protein</fullName>
    </recommendedName>
</protein>
<keyword evidence="1" id="KW-1133">Transmembrane helix</keyword>
<dbReference type="Pfam" id="PF01822">
    <property type="entry name" value="WSC"/>
    <property type="match status" value="1"/>
</dbReference>
<keyword evidence="1" id="KW-0472">Membrane</keyword>
<name>A0AAE0VYV6_9BIVA</name>
<dbReference type="Proteomes" id="UP001195483">
    <property type="component" value="Unassembled WGS sequence"/>
</dbReference>
<organism evidence="3 4">
    <name type="scientific">Potamilus streckersoni</name>
    <dbReference type="NCBI Taxonomy" id="2493646"/>
    <lineage>
        <taxon>Eukaryota</taxon>
        <taxon>Metazoa</taxon>
        <taxon>Spiralia</taxon>
        <taxon>Lophotrochozoa</taxon>
        <taxon>Mollusca</taxon>
        <taxon>Bivalvia</taxon>
        <taxon>Autobranchia</taxon>
        <taxon>Heteroconchia</taxon>
        <taxon>Palaeoheterodonta</taxon>
        <taxon>Unionida</taxon>
        <taxon>Unionoidea</taxon>
        <taxon>Unionidae</taxon>
        <taxon>Ambleminae</taxon>
        <taxon>Lampsilini</taxon>
        <taxon>Potamilus</taxon>
    </lineage>
</organism>
<dbReference type="EMBL" id="JAEAOA010002342">
    <property type="protein sequence ID" value="KAK3594045.1"/>
    <property type="molecule type" value="Genomic_DNA"/>
</dbReference>